<dbReference type="Proteomes" id="UP000799444">
    <property type="component" value="Unassembled WGS sequence"/>
</dbReference>
<dbReference type="AlphaFoldDB" id="A0A9P4QTD7"/>
<name>A0A9P4QTD7_9PLEO</name>
<feature type="transmembrane region" description="Helical" evidence="5">
    <location>
        <begin position="95"/>
        <end position="114"/>
    </location>
</feature>
<evidence type="ECO:0000256" key="1">
    <source>
        <dbReference type="ARBA" id="ARBA00004141"/>
    </source>
</evidence>
<accession>A0A9P4QTD7</accession>
<feature type="transmembrane region" description="Helical" evidence="5">
    <location>
        <begin position="427"/>
        <end position="448"/>
    </location>
</feature>
<dbReference type="InterPro" id="IPR011701">
    <property type="entry name" value="MFS"/>
</dbReference>
<comment type="caution">
    <text evidence="7">The sequence shown here is derived from an EMBL/GenBank/DDBJ whole genome shotgun (WGS) entry which is preliminary data.</text>
</comment>
<protein>
    <submittedName>
        <fullName evidence="7">MFS general substrate transporter</fullName>
    </submittedName>
</protein>
<evidence type="ECO:0000256" key="2">
    <source>
        <dbReference type="ARBA" id="ARBA00022692"/>
    </source>
</evidence>
<dbReference type="Gene3D" id="1.20.1250.20">
    <property type="entry name" value="MFS general substrate transporter like domains"/>
    <property type="match status" value="2"/>
</dbReference>
<keyword evidence="4 5" id="KW-0472">Membrane</keyword>
<dbReference type="EMBL" id="ML996210">
    <property type="protein sequence ID" value="KAF2730744.1"/>
    <property type="molecule type" value="Genomic_DNA"/>
</dbReference>
<dbReference type="SUPFAM" id="SSF103473">
    <property type="entry name" value="MFS general substrate transporter"/>
    <property type="match status" value="1"/>
</dbReference>
<dbReference type="OrthoDB" id="2130629at2759"/>
<keyword evidence="3 5" id="KW-1133">Transmembrane helix</keyword>
<keyword evidence="2 5" id="KW-0812">Transmembrane</keyword>
<dbReference type="PANTHER" id="PTHR42718:SF27">
    <property type="entry name" value="TRANSPORTER, PUTATIVE-RELATED"/>
    <property type="match status" value="1"/>
</dbReference>
<evidence type="ECO:0000313" key="7">
    <source>
        <dbReference type="EMBL" id="KAF2730744.1"/>
    </source>
</evidence>
<organism evidence="7 8">
    <name type="scientific">Polyplosphaeria fusca</name>
    <dbReference type="NCBI Taxonomy" id="682080"/>
    <lineage>
        <taxon>Eukaryota</taxon>
        <taxon>Fungi</taxon>
        <taxon>Dikarya</taxon>
        <taxon>Ascomycota</taxon>
        <taxon>Pezizomycotina</taxon>
        <taxon>Dothideomycetes</taxon>
        <taxon>Pleosporomycetidae</taxon>
        <taxon>Pleosporales</taxon>
        <taxon>Tetraplosphaeriaceae</taxon>
        <taxon>Polyplosphaeria</taxon>
    </lineage>
</organism>
<dbReference type="GO" id="GO:0022857">
    <property type="term" value="F:transmembrane transporter activity"/>
    <property type="evidence" value="ECO:0007669"/>
    <property type="project" value="InterPro"/>
</dbReference>
<evidence type="ECO:0000313" key="8">
    <source>
        <dbReference type="Proteomes" id="UP000799444"/>
    </source>
</evidence>
<feature type="transmembrane region" description="Helical" evidence="5">
    <location>
        <begin position="184"/>
        <end position="204"/>
    </location>
</feature>
<evidence type="ECO:0000256" key="5">
    <source>
        <dbReference type="SAM" id="Phobius"/>
    </source>
</evidence>
<feature type="transmembrane region" description="Helical" evidence="5">
    <location>
        <begin position="216"/>
        <end position="237"/>
    </location>
</feature>
<feature type="transmembrane region" description="Helical" evidence="5">
    <location>
        <begin position="258"/>
        <end position="282"/>
    </location>
</feature>
<feature type="transmembrane region" description="Helical" evidence="5">
    <location>
        <begin position="151"/>
        <end position="172"/>
    </location>
</feature>
<proteinExistence type="predicted"/>
<feature type="transmembrane region" description="Helical" evidence="5">
    <location>
        <begin position="324"/>
        <end position="346"/>
    </location>
</feature>
<keyword evidence="8" id="KW-1185">Reference proteome</keyword>
<dbReference type="InterPro" id="IPR036259">
    <property type="entry name" value="MFS_trans_sf"/>
</dbReference>
<dbReference type="PANTHER" id="PTHR42718">
    <property type="entry name" value="MAJOR FACILITATOR SUPERFAMILY MULTIDRUG TRANSPORTER MFSC"/>
    <property type="match status" value="1"/>
</dbReference>
<feature type="domain" description="Major facilitator superfamily (MFS) profile" evidence="6">
    <location>
        <begin position="60"/>
        <end position="536"/>
    </location>
</feature>
<feature type="transmembrane region" description="Helical" evidence="5">
    <location>
        <begin position="508"/>
        <end position="532"/>
    </location>
</feature>
<feature type="transmembrane region" description="Helical" evidence="5">
    <location>
        <begin position="460"/>
        <end position="488"/>
    </location>
</feature>
<evidence type="ECO:0000256" key="4">
    <source>
        <dbReference type="ARBA" id="ARBA00023136"/>
    </source>
</evidence>
<feature type="transmembrane region" description="Helical" evidence="5">
    <location>
        <begin position="126"/>
        <end position="145"/>
    </location>
</feature>
<feature type="transmembrane region" description="Helical" evidence="5">
    <location>
        <begin position="366"/>
        <end position="390"/>
    </location>
</feature>
<evidence type="ECO:0000259" key="6">
    <source>
        <dbReference type="PROSITE" id="PS50850"/>
    </source>
</evidence>
<dbReference type="PROSITE" id="PS50850">
    <property type="entry name" value="MFS"/>
    <property type="match status" value="1"/>
</dbReference>
<comment type="subcellular location">
    <subcellularLocation>
        <location evidence="1">Membrane</location>
        <topology evidence="1">Multi-pass membrane protein</topology>
    </subcellularLocation>
</comment>
<sequence>MSTATATAQVHELEAFTGSHLILHSARTATPESAASAPEPHLASASPSTPQLSKLRTTLTVLLPALINFFSSFTTSIITLGLPVIATSLSLPRTLYLWPASVFGLTSGALLLIAGSVADVAGPRRVELIGMFLLAIFTLMCGVSATGVQLVVFRALQGIAMALHLPSSVALLTGAIPPGRARNIGFGCLGLSQPLGFSFGLVISGVMIDRAGWRSGFYLCGGAILVTGVCSVCFLPDDVVQPPPTSEGPSKRQQYLQIDWLGAMIASAGFAILVYVLALISVDLSSIRSATTSSLLSISAILLLTFPFWMHYRERKGRKALIPNVLWTNVPFASTCLMIALSYGAVNAIELFSSLYFQEVQGVTTLTASLYLLPSLLVGAFINITVGIFVHRVAARWLVTVSSILCALAPLMMAMNNPSWSYWYLELWAQVFSPMSVDVLFTVGLIIISDTFPEETQALAGAVFSTVSQFGNTLGVGICQVVALGIMAKYDTGENHISDEQDEARLLAGYRAGFWTIFVYMLICAFVAVLGLRQAGKIGLKRE</sequence>
<gene>
    <name evidence="7" type="ORF">EJ04DRAFT_30991</name>
</gene>
<feature type="transmembrane region" description="Helical" evidence="5">
    <location>
        <begin position="397"/>
        <end position="415"/>
    </location>
</feature>
<feature type="transmembrane region" description="Helical" evidence="5">
    <location>
        <begin position="61"/>
        <end position="89"/>
    </location>
</feature>
<dbReference type="Pfam" id="PF07690">
    <property type="entry name" value="MFS_1"/>
    <property type="match status" value="1"/>
</dbReference>
<reference evidence="7" key="1">
    <citation type="journal article" date="2020" name="Stud. Mycol.">
        <title>101 Dothideomycetes genomes: a test case for predicting lifestyles and emergence of pathogens.</title>
        <authorList>
            <person name="Haridas S."/>
            <person name="Albert R."/>
            <person name="Binder M."/>
            <person name="Bloem J."/>
            <person name="Labutti K."/>
            <person name="Salamov A."/>
            <person name="Andreopoulos B."/>
            <person name="Baker S."/>
            <person name="Barry K."/>
            <person name="Bills G."/>
            <person name="Bluhm B."/>
            <person name="Cannon C."/>
            <person name="Castanera R."/>
            <person name="Culley D."/>
            <person name="Daum C."/>
            <person name="Ezra D."/>
            <person name="Gonzalez J."/>
            <person name="Henrissat B."/>
            <person name="Kuo A."/>
            <person name="Liang C."/>
            <person name="Lipzen A."/>
            <person name="Lutzoni F."/>
            <person name="Magnuson J."/>
            <person name="Mondo S."/>
            <person name="Nolan M."/>
            <person name="Ohm R."/>
            <person name="Pangilinan J."/>
            <person name="Park H.-J."/>
            <person name="Ramirez L."/>
            <person name="Alfaro M."/>
            <person name="Sun H."/>
            <person name="Tritt A."/>
            <person name="Yoshinaga Y."/>
            <person name="Zwiers L.-H."/>
            <person name="Turgeon B."/>
            <person name="Goodwin S."/>
            <person name="Spatafora J."/>
            <person name="Crous P."/>
            <person name="Grigoriev I."/>
        </authorList>
    </citation>
    <scope>NUCLEOTIDE SEQUENCE</scope>
    <source>
        <strain evidence="7">CBS 125425</strain>
    </source>
</reference>
<feature type="transmembrane region" description="Helical" evidence="5">
    <location>
        <begin position="294"/>
        <end position="312"/>
    </location>
</feature>
<evidence type="ECO:0000256" key="3">
    <source>
        <dbReference type="ARBA" id="ARBA00022989"/>
    </source>
</evidence>
<dbReference type="InterPro" id="IPR020846">
    <property type="entry name" value="MFS_dom"/>
</dbReference>
<dbReference type="GO" id="GO:0016020">
    <property type="term" value="C:membrane"/>
    <property type="evidence" value="ECO:0007669"/>
    <property type="project" value="UniProtKB-SubCell"/>
</dbReference>